<reference evidence="4 5" key="1">
    <citation type="submission" date="2020-04" db="EMBL/GenBank/DDBJ databases">
        <title>Novel species.</title>
        <authorList>
            <person name="Teo W.F.A."/>
            <person name="Lipun K."/>
            <person name="Srisuk N."/>
            <person name="Duangmal K."/>
        </authorList>
    </citation>
    <scope>NUCLEOTIDE SEQUENCE [LARGE SCALE GENOMIC DNA]</scope>
    <source>
        <strain evidence="4 5">K13G38</strain>
    </source>
</reference>
<dbReference type="SUPFAM" id="SSF54631">
    <property type="entry name" value="CBS-domain pair"/>
    <property type="match status" value="1"/>
</dbReference>
<evidence type="ECO:0000313" key="5">
    <source>
        <dbReference type="Proteomes" id="UP000715441"/>
    </source>
</evidence>
<dbReference type="RefSeq" id="WP_168523943.1">
    <property type="nucleotide sequence ID" value="NZ_JAAXLS010000089.1"/>
</dbReference>
<gene>
    <name evidence="4" type="ORF">HFP15_41275</name>
</gene>
<dbReference type="PANTHER" id="PTHR43080:SF26">
    <property type="entry name" value="REGULATORY PROTEIN"/>
    <property type="match status" value="1"/>
</dbReference>
<organism evidence="4 5">
    <name type="scientific">Amycolatopsis acididurans</name>
    <dbReference type="NCBI Taxonomy" id="2724524"/>
    <lineage>
        <taxon>Bacteria</taxon>
        <taxon>Bacillati</taxon>
        <taxon>Actinomycetota</taxon>
        <taxon>Actinomycetes</taxon>
        <taxon>Pseudonocardiales</taxon>
        <taxon>Pseudonocardiaceae</taxon>
        <taxon>Amycolatopsis</taxon>
    </lineage>
</organism>
<dbReference type="InterPro" id="IPR051257">
    <property type="entry name" value="Diverse_CBS-Domain"/>
</dbReference>
<comment type="caution">
    <text evidence="4">The sequence shown here is derived from an EMBL/GenBank/DDBJ whole genome shotgun (WGS) entry which is preliminary data.</text>
</comment>
<protein>
    <submittedName>
        <fullName evidence="4">CBS domain-containing protein</fullName>
    </submittedName>
</protein>
<evidence type="ECO:0000259" key="3">
    <source>
        <dbReference type="PROSITE" id="PS51371"/>
    </source>
</evidence>
<dbReference type="PANTHER" id="PTHR43080">
    <property type="entry name" value="CBS DOMAIN-CONTAINING PROTEIN CBSX3, MITOCHONDRIAL"/>
    <property type="match status" value="1"/>
</dbReference>
<proteinExistence type="predicted"/>
<feature type="domain" description="CBS" evidence="3">
    <location>
        <begin position="13"/>
        <end position="72"/>
    </location>
</feature>
<name>A0ABX1JKD9_9PSEU</name>
<evidence type="ECO:0000256" key="1">
    <source>
        <dbReference type="ARBA" id="ARBA00023122"/>
    </source>
</evidence>
<dbReference type="Proteomes" id="UP000715441">
    <property type="component" value="Unassembled WGS sequence"/>
</dbReference>
<dbReference type="Pfam" id="PF00571">
    <property type="entry name" value="CBS"/>
    <property type="match status" value="2"/>
</dbReference>
<dbReference type="PROSITE" id="PS51371">
    <property type="entry name" value="CBS"/>
    <property type="match status" value="2"/>
</dbReference>
<sequence>MDAGTTLRLGDIMSTPVIALTPTATVDEAITLMLMRGYTTLPVVAEDGHLLGMVTEFEVGLARFGDGESGPVSTIMKRPPVAVSVGGELRAVAAAMADSRTRCLPVTDGARVVGMVSWRDLLRASNGGLRPPAGLSSS</sequence>
<dbReference type="InterPro" id="IPR000644">
    <property type="entry name" value="CBS_dom"/>
</dbReference>
<feature type="domain" description="CBS" evidence="3">
    <location>
        <begin position="76"/>
        <end position="132"/>
    </location>
</feature>
<dbReference type="SMART" id="SM00116">
    <property type="entry name" value="CBS"/>
    <property type="match status" value="2"/>
</dbReference>
<dbReference type="EMBL" id="JAAXLS010000089">
    <property type="protein sequence ID" value="NKQ59289.1"/>
    <property type="molecule type" value="Genomic_DNA"/>
</dbReference>
<keyword evidence="1 2" id="KW-0129">CBS domain</keyword>
<accession>A0ABX1JKD9</accession>
<evidence type="ECO:0000256" key="2">
    <source>
        <dbReference type="PROSITE-ProRule" id="PRU00703"/>
    </source>
</evidence>
<dbReference type="Gene3D" id="3.10.580.10">
    <property type="entry name" value="CBS-domain"/>
    <property type="match status" value="2"/>
</dbReference>
<evidence type="ECO:0000313" key="4">
    <source>
        <dbReference type="EMBL" id="NKQ59289.1"/>
    </source>
</evidence>
<keyword evidence="5" id="KW-1185">Reference proteome</keyword>
<dbReference type="InterPro" id="IPR046342">
    <property type="entry name" value="CBS_dom_sf"/>
</dbReference>